<comment type="similarity">
    <text evidence="3">Belongs to the CTU2/NCS2 family.</text>
</comment>
<dbReference type="GO" id="GO:0002098">
    <property type="term" value="P:tRNA wobble uridine modification"/>
    <property type="evidence" value="ECO:0007669"/>
    <property type="project" value="UniProtKB-UniRule"/>
</dbReference>
<dbReference type="GO" id="GO:0005737">
    <property type="term" value="C:cytoplasm"/>
    <property type="evidence" value="ECO:0007669"/>
    <property type="project" value="UniProtKB-SubCell"/>
</dbReference>
<protein>
    <recommendedName>
        <fullName evidence="3">Cytoplasmic tRNA 2-thiolation protein 2</fullName>
    </recommendedName>
</protein>
<comment type="function">
    <text evidence="3">Plays a central role in 2-thiolation of mcm(5)S(2)U at tRNA wobble positions of tRNA(Lys), tRNA(Glu) and tRNA(Gln). May act by forming a heterodimer with NCS6/CTU1 that ligates sulfur from thiocarboxylated URM1 onto the uridine of tRNAs at wobble position.</text>
</comment>
<evidence type="ECO:0000256" key="1">
    <source>
        <dbReference type="ARBA" id="ARBA00022490"/>
    </source>
</evidence>
<comment type="pathway">
    <text evidence="3">tRNA modification; 5-methoxycarbonylmethyl-2-thiouridine-tRNA biosynthesis.</text>
</comment>
<dbReference type="GO" id="GO:0016779">
    <property type="term" value="F:nucleotidyltransferase activity"/>
    <property type="evidence" value="ECO:0007669"/>
    <property type="project" value="UniProtKB-UniRule"/>
</dbReference>
<dbReference type="GO" id="GO:0032447">
    <property type="term" value="P:protein urmylation"/>
    <property type="evidence" value="ECO:0007669"/>
    <property type="project" value="UniProtKB-UniRule"/>
</dbReference>
<dbReference type="PANTHER" id="PTHR20882:SF14">
    <property type="entry name" value="CYTOPLASMIC TRNA 2-THIOLATION PROTEIN 2"/>
    <property type="match status" value="1"/>
</dbReference>
<dbReference type="PANTHER" id="PTHR20882">
    <property type="entry name" value="CYTOPLASMIC TRNA 2-THIOLATION PROTEIN 2"/>
    <property type="match status" value="1"/>
</dbReference>
<dbReference type="Pfam" id="PF10288">
    <property type="entry name" value="CTU2"/>
    <property type="match status" value="1"/>
</dbReference>
<organism evidence="4 5">
    <name type="scientific">Hypothenemus hampei</name>
    <name type="common">Coffee berry borer</name>
    <dbReference type="NCBI Taxonomy" id="57062"/>
    <lineage>
        <taxon>Eukaryota</taxon>
        <taxon>Metazoa</taxon>
        <taxon>Ecdysozoa</taxon>
        <taxon>Arthropoda</taxon>
        <taxon>Hexapoda</taxon>
        <taxon>Insecta</taxon>
        <taxon>Pterygota</taxon>
        <taxon>Neoptera</taxon>
        <taxon>Endopterygota</taxon>
        <taxon>Coleoptera</taxon>
        <taxon>Polyphaga</taxon>
        <taxon>Cucujiformia</taxon>
        <taxon>Curculionidae</taxon>
        <taxon>Scolytinae</taxon>
        <taxon>Hypothenemus</taxon>
    </lineage>
</organism>
<evidence type="ECO:0000256" key="2">
    <source>
        <dbReference type="ARBA" id="ARBA00022694"/>
    </source>
</evidence>
<dbReference type="GO" id="GO:0034227">
    <property type="term" value="P:tRNA thio-modification"/>
    <property type="evidence" value="ECO:0007669"/>
    <property type="project" value="UniProtKB-UniRule"/>
</dbReference>
<evidence type="ECO:0000313" key="4">
    <source>
        <dbReference type="EMBL" id="KAL1498303.1"/>
    </source>
</evidence>
<dbReference type="Proteomes" id="UP001566132">
    <property type="component" value="Unassembled WGS sequence"/>
</dbReference>
<comment type="caution">
    <text evidence="4">The sequence shown here is derived from an EMBL/GenBank/DDBJ whole genome shotgun (WGS) entry which is preliminary data.</text>
</comment>
<sequence length="404" mass="46865">MCSLDDNFENKEVKHFPKVEKINLRDLKCNKCRENIPVVLLRHKDAYCKECFLAGATHKFKALLGKTKLIRPHDRVLISYEVGHPSTALLHFLRSGLDLNTPKQLRFEPVIVFLEDQWHLTVEERIEIVEKVKKEISWFKFQVNLVSFADSVCNNNIVISQMNLELHENNKENINSILKKHINRTNKKEVLNILRRNILISIAKKLNCRYIITPELSVDIATNLLTNICLGKGSQVPDDTGFCDHRDKDVKILRPLRTFDMKEVAFYNIFNNLTPVTVRQPDVHQYSSIQTLVNHFITDLQDNYPATVTTIVKTGDKLASGDHIVRDKCKLCQGIILEKTDELNSEESTKFSRLLSNELIDHALSREDRYLKIKYKFDSCTDRNQRYCFSCSKISEFILLNDTN</sequence>
<gene>
    <name evidence="4" type="ORF">ABEB36_009121</name>
</gene>
<name>A0ABD1EP86_HYPHA</name>
<evidence type="ECO:0000256" key="3">
    <source>
        <dbReference type="HAMAP-Rule" id="MF_03054"/>
    </source>
</evidence>
<keyword evidence="5" id="KW-1185">Reference proteome</keyword>
<keyword evidence="2 3" id="KW-0819">tRNA processing</keyword>
<dbReference type="HAMAP" id="MF_03054">
    <property type="entry name" value="CTU2"/>
    <property type="match status" value="1"/>
</dbReference>
<dbReference type="InterPro" id="IPR014729">
    <property type="entry name" value="Rossmann-like_a/b/a_fold"/>
</dbReference>
<proteinExistence type="inferred from homology"/>
<dbReference type="AlphaFoldDB" id="A0ABD1EP86"/>
<evidence type="ECO:0000313" key="5">
    <source>
        <dbReference type="Proteomes" id="UP001566132"/>
    </source>
</evidence>
<comment type="subcellular location">
    <subcellularLocation>
        <location evidence="3">Cytoplasm</location>
    </subcellularLocation>
</comment>
<dbReference type="InterPro" id="IPR019407">
    <property type="entry name" value="CTU2"/>
</dbReference>
<dbReference type="EMBL" id="JBDJPC010000006">
    <property type="protein sequence ID" value="KAL1498303.1"/>
    <property type="molecule type" value="Genomic_DNA"/>
</dbReference>
<dbReference type="SUPFAM" id="SSF52402">
    <property type="entry name" value="Adenine nucleotide alpha hydrolases-like"/>
    <property type="match status" value="1"/>
</dbReference>
<dbReference type="Gene3D" id="3.40.50.620">
    <property type="entry name" value="HUPs"/>
    <property type="match status" value="1"/>
</dbReference>
<accession>A0ABD1EP86</accession>
<keyword evidence="1 3" id="KW-0963">Cytoplasm</keyword>
<reference evidence="4 5" key="1">
    <citation type="submission" date="2024-05" db="EMBL/GenBank/DDBJ databases">
        <title>Genetic variation in Jamaican populations of the coffee berry borer (Hypothenemus hampei).</title>
        <authorList>
            <person name="Errbii M."/>
            <person name="Myrie A."/>
        </authorList>
    </citation>
    <scope>NUCLEOTIDE SEQUENCE [LARGE SCALE GENOMIC DNA]</scope>
    <source>
        <strain evidence="4">JA-Hopewell-2020-01-JO</strain>
        <tissue evidence="4">Whole body</tissue>
    </source>
</reference>